<evidence type="ECO:0000256" key="1">
    <source>
        <dbReference type="SAM" id="MobiDB-lite"/>
    </source>
</evidence>
<feature type="chain" id="PRO_5016926706" evidence="2">
    <location>
        <begin position="22"/>
        <end position="98"/>
    </location>
</feature>
<reference evidence="3 4" key="1">
    <citation type="submission" date="2018-07" db="EMBL/GenBank/DDBJ databases">
        <title>Dyella solisilvae sp. nov., isolated from the pine and broad-leaved mixed forest soil.</title>
        <authorList>
            <person name="Gao Z."/>
            <person name="Qiu L."/>
        </authorList>
    </citation>
    <scope>NUCLEOTIDE SEQUENCE [LARGE SCALE GENOMIC DNA]</scope>
    <source>
        <strain evidence="3 4">DHG54</strain>
    </source>
</reference>
<protein>
    <submittedName>
        <fullName evidence="3">Uncharacterized protein</fullName>
    </submittedName>
</protein>
<accession>A0A370KC69</accession>
<dbReference type="AlphaFoldDB" id="A0A370KC69"/>
<comment type="caution">
    <text evidence="3">The sequence shown here is derived from an EMBL/GenBank/DDBJ whole genome shotgun (WGS) entry which is preliminary data.</text>
</comment>
<feature type="compositionally biased region" description="Low complexity" evidence="1">
    <location>
        <begin position="24"/>
        <end position="40"/>
    </location>
</feature>
<organism evidence="3 4">
    <name type="scientific">Dyella solisilvae</name>
    <dbReference type="NCBI Taxonomy" id="1920168"/>
    <lineage>
        <taxon>Bacteria</taxon>
        <taxon>Pseudomonadati</taxon>
        <taxon>Pseudomonadota</taxon>
        <taxon>Gammaproteobacteria</taxon>
        <taxon>Lysobacterales</taxon>
        <taxon>Rhodanobacteraceae</taxon>
        <taxon>Dyella</taxon>
    </lineage>
</organism>
<dbReference type="Proteomes" id="UP000254711">
    <property type="component" value="Unassembled WGS sequence"/>
</dbReference>
<dbReference type="OrthoDB" id="5955563at2"/>
<evidence type="ECO:0000313" key="4">
    <source>
        <dbReference type="Proteomes" id="UP000254711"/>
    </source>
</evidence>
<name>A0A370KC69_9GAMM</name>
<feature type="signal peptide" evidence="2">
    <location>
        <begin position="1"/>
        <end position="21"/>
    </location>
</feature>
<keyword evidence="2" id="KW-0732">Signal</keyword>
<feature type="region of interest" description="Disordered" evidence="1">
    <location>
        <begin position="24"/>
        <end position="74"/>
    </location>
</feature>
<dbReference type="EMBL" id="QQSY01000001">
    <property type="protein sequence ID" value="RDJ00256.1"/>
    <property type="molecule type" value="Genomic_DNA"/>
</dbReference>
<sequence length="98" mass="10387">MRCRHLLYVTALLCASAAAQDAARPNDSWNAAPAPASSSDGAYRSSLSAATRDAQRFNFSNQPPKDNFPPDQGPIRVIINNGHGPHVNCIPMASGACH</sequence>
<dbReference type="RefSeq" id="WP_114823981.1">
    <property type="nucleotide sequence ID" value="NZ_QQSY01000001.1"/>
</dbReference>
<evidence type="ECO:0000313" key="3">
    <source>
        <dbReference type="EMBL" id="RDJ00256.1"/>
    </source>
</evidence>
<keyword evidence="4" id="KW-1185">Reference proteome</keyword>
<gene>
    <name evidence="3" type="ORF">DVT68_05455</name>
</gene>
<evidence type="ECO:0000256" key="2">
    <source>
        <dbReference type="SAM" id="SignalP"/>
    </source>
</evidence>
<proteinExistence type="predicted"/>